<evidence type="ECO:0000313" key="3">
    <source>
        <dbReference type="EMBL" id="KAJ7720830.1"/>
    </source>
</evidence>
<feature type="transmembrane region" description="Helical" evidence="1">
    <location>
        <begin position="54"/>
        <end position="73"/>
    </location>
</feature>
<gene>
    <name evidence="3" type="ORF">B0H16DRAFT_1896758</name>
</gene>
<name>A0AAD7MKE1_9AGAR</name>
<dbReference type="Proteomes" id="UP001215598">
    <property type="component" value="Unassembled WGS sequence"/>
</dbReference>
<keyword evidence="4" id="KW-1185">Reference proteome</keyword>
<comment type="caution">
    <text evidence="3">The sequence shown here is derived from an EMBL/GenBank/DDBJ whole genome shotgun (WGS) entry which is preliminary data.</text>
</comment>
<feature type="transmembrane region" description="Helical" evidence="1">
    <location>
        <begin position="93"/>
        <end position="113"/>
    </location>
</feature>
<feature type="transmembrane region" description="Helical" evidence="1">
    <location>
        <begin position="182"/>
        <end position="206"/>
    </location>
</feature>
<feature type="transmembrane region" description="Helical" evidence="1">
    <location>
        <begin position="147"/>
        <end position="170"/>
    </location>
</feature>
<keyword evidence="1" id="KW-0812">Transmembrane</keyword>
<reference evidence="3" key="1">
    <citation type="submission" date="2023-03" db="EMBL/GenBank/DDBJ databases">
        <title>Massive genome expansion in bonnet fungi (Mycena s.s.) driven by repeated elements and novel gene families across ecological guilds.</title>
        <authorList>
            <consortium name="Lawrence Berkeley National Laboratory"/>
            <person name="Harder C.B."/>
            <person name="Miyauchi S."/>
            <person name="Viragh M."/>
            <person name="Kuo A."/>
            <person name="Thoen E."/>
            <person name="Andreopoulos B."/>
            <person name="Lu D."/>
            <person name="Skrede I."/>
            <person name="Drula E."/>
            <person name="Henrissat B."/>
            <person name="Morin E."/>
            <person name="Kohler A."/>
            <person name="Barry K."/>
            <person name="LaButti K."/>
            <person name="Morin E."/>
            <person name="Salamov A."/>
            <person name="Lipzen A."/>
            <person name="Mereny Z."/>
            <person name="Hegedus B."/>
            <person name="Baldrian P."/>
            <person name="Stursova M."/>
            <person name="Weitz H."/>
            <person name="Taylor A."/>
            <person name="Grigoriev I.V."/>
            <person name="Nagy L.G."/>
            <person name="Martin F."/>
            <person name="Kauserud H."/>
        </authorList>
    </citation>
    <scope>NUCLEOTIDE SEQUENCE</scope>
    <source>
        <strain evidence="3">CBHHK182m</strain>
    </source>
</reference>
<feature type="transmembrane region" description="Helical" evidence="1">
    <location>
        <begin position="15"/>
        <end position="34"/>
    </location>
</feature>
<keyword evidence="1" id="KW-1133">Transmembrane helix</keyword>
<feature type="transmembrane region" description="Helical" evidence="1">
    <location>
        <begin position="212"/>
        <end position="234"/>
    </location>
</feature>
<evidence type="ECO:0000256" key="1">
    <source>
        <dbReference type="SAM" id="Phobius"/>
    </source>
</evidence>
<protein>
    <recommendedName>
        <fullName evidence="2">DUF6534 domain-containing protein</fullName>
    </recommendedName>
</protein>
<evidence type="ECO:0000313" key="4">
    <source>
        <dbReference type="Proteomes" id="UP001215598"/>
    </source>
</evidence>
<dbReference type="PANTHER" id="PTHR40465">
    <property type="entry name" value="CHROMOSOME 1, WHOLE GENOME SHOTGUN SEQUENCE"/>
    <property type="match status" value="1"/>
</dbReference>
<dbReference type="EMBL" id="JARKIB010000236">
    <property type="protein sequence ID" value="KAJ7720830.1"/>
    <property type="molecule type" value="Genomic_DNA"/>
</dbReference>
<dbReference type="Pfam" id="PF20152">
    <property type="entry name" value="DUF6534"/>
    <property type="match status" value="1"/>
</dbReference>
<dbReference type="InterPro" id="IPR045339">
    <property type="entry name" value="DUF6534"/>
</dbReference>
<dbReference type="PANTHER" id="PTHR40465:SF1">
    <property type="entry name" value="DUF6534 DOMAIN-CONTAINING PROTEIN"/>
    <property type="match status" value="1"/>
</dbReference>
<dbReference type="AlphaFoldDB" id="A0AAD7MKE1"/>
<accession>A0AAD7MKE1</accession>
<feature type="domain" description="DUF6534" evidence="2">
    <location>
        <begin position="154"/>
        <end position="233"/>
    </location>
</feature>
<organism evidence="3 4">
    <name type="scientific">Mycena metata</name>
    <dbReference type="NCBI Taxonomy" id="1033252"/>
    <lineage>
        <taxon>Eukaryota</taxon>
        <taxon>Fungi</taxon>
        <taxon>Dikarya</taxon>
        <taxon>Basidiomycota</taxon>
        <taxon>Agaricomycotina</taxon>
        <taxon>Agaricomycetes</taxon>
        <taxon>Agaricomycetidae</taxon>
        <taxon>Agaricales</taxon>
        <taxon>Marasmiineae</taxon>
        <taxon>Mycenaceae</taxon>
        <taxon>Mycena</taxon>
    </lineage>
</organism>
<proteinExistence type="predicted"/>
<keyword evidence="1" id="KW-0472">Membrane</keyword>
<evidence type="ECO:0000259" key="2">
    <source>
        <dbReference type="Pfam" id="PF20152"/>
    </source>
</evidence>
<sequence length="293" mass="31856">MTSTLPSLAVLNRTLGPIFVGSWLQSLFFGAIVLQATRYSTSAQRPNASKISKYVVCALLFLIALGFAMAFHVSYRSTVAYFGDYSHFDQATWTLMAEPAVTAMVGAVTHLFFLERCWLATSSGIAVSICFFQVKRVSQIPTIPLPMGLWVCASAATDITIGVILSVDFIQNKRQSDVAGKIIQFTMENGSVSAVVATLNLILYFAMKNTTYYFLAEFTLPCMYTLAVLATLLAPGPSGSRLSPLTLNSTMKERTVMEVKVSRVVERDIPDADGSIIEPGNGGDNKDIWANAV</sequence>